<dbReference type="Gene3D" id="3.40.50.360">
    <property type="match status" value="1"/>
</dbReference>
<dbReference type="NCBIfam" id="NF002999">
    <property type="entry name" value="PRK03767.1"/>
    <property type="match status" value="1"/>
</dbReference>
<evidence type="ECO:0000313" key="6">
    <source>
        <dbReference type="Proteomes" id="UP001063782"/>
    </source>
</evidence>
<evidence type="ECO:0000256" key="3">
    <source>
        <dbReference type="ARBA" id="ARBA00022643"/>
    </source>
</evidence>
<dbReference type="EMBL" id="CP089977">
    <property type="protein sequence ID" value="UXZ05470.1"/>
    <property type="molecule type" value="Genomic_DNA"/>
</dbReference>
<evidence type="ECO:0000259" key="4">
    <source>
        <dbReference type="PROSITE" id="PS50902"/>
    </source>
</evidence>
<proteinExistence type="predicted"/>
<dbReference type="InterPro" id="IPR005025">
    <property type="entry name" value="FMN_Rdtase-like_dom"/>
</dbReference>
<evidence type="ECO:0000256" key="1">
    <source>
        <dbReference type="ARBA" id="ARBA00001917"/>
    </source>
</evidence>
<evidence type="ECO:0000313" key="5">
    <source>
        <dbReference type="EMBL" id="UXZ05470.1"/>
    </source>
</evidence>
<dbReference type="PROSITE" id="PS50902">
    <property type="entry name" value="FLAVODOXIN_LIKE"/>
    <property type="match status" value="1"/>
</dbReference>
<feature type="domain" description="Flavodoxin-like" evidence="4">
    <location>
        <begin position="6"/>
        <end position="190"/>
    </location>
</feature>
<dbReference type="EC" id="1.6.5.2" evidence="5"/>
<organism evidence="5 6">
    <name type="scientific">Moraxella nasicaprae</name>
    <dbReference type="NCBI Taxonomy" id="2904122"/>
    <lineage>
        <taxon>Bacteria</taxon>
        <taxon>Pseudomonadati</taxon>
        <taxon>Pseudomonadota</taxon>
        <taxon>Gammaproteobacteria</taxon>
        <taxon>Moraxellales</taxon>
        <taxon>Moraxellaceae</taxon>
        <taxon>Moraxella</taxon>
    </lineage>
</organism>
<dbReference type="PANTHER" id="PTHR30546:SF23">
    <property type="entry name" value="FLAVOPROTEIN-LIKE PROTEIN YCP4-RELATED"/>
    <property type="match status" value="1"/>
</dbReference>
<dbReference type="InterPro" id="IPR001226">
    <property type="entry name" value="Flavodoxin_CS"/>
</dbReference>
<gene>
    <name evidence="5" type="primary">wrbA</name>
    <name evidence="5" type="ORF">LU297_03205</name>
</gene>
<dbReference type="RefSeq" id="WP_263076968.1">
    <property type="nucleotide sequence ID" value="NZ_CP089977.1"/>
</dbReference>
<dbReference type="PROSITE" id="PS00201">
    <property type="entry name" value="FLAVODOXIN"/>
    <property type="match status" value="1"/>
</dbReference>
<protein>
    <submittedName>
        <fullName evidence="5">NAD(P)H:quinone oxidoreductase</fullName>
        <ecNumber evidence="5">1.6.5.2</ecNumber>
    </submittedName>
</protein>
<keyword evidence="2" id="KW-0285">Flavoprotein</keyword>
<dbReference type="InterPro" id="IPR008254">
    <property type="entry name" value="Flavodoxin/NO_synth"/>
</dbReference>
<reference evidence="5" key="1">
    <citation type="submission" date="2021-12" db="EMBL/GenBank/DDBJ databases">
        <title>taxonomy of Moraxella sp. ZY201224.</title>
        <authorList>
            <person name="Li F."/>
        </authorList>
    </citation>
    <scope>NUCLEOTIDE SEQUENCE</scope>
    <source>
        <strain evidence="5">ZY201224</strain>
    </source>
</reference>
<accession>A0ABY6F5U1</accession>
<dbReference type="Proteomes" id="UP001063782">
    <property type="component" value="Chromosome"/>
</dbReference>
<dbReference type="PANTHER" id="PTHR30546">
    <property type="entry name" value="FLAVODOXIN-RELATED PROTEIN WRBA-RELATED"/>
    <property type="match status" value="1"/>
</dbReference>
<name>A0ABY6F5U1_9GAMM</name>
<comment type="cofactor">
    <cofactor evidence="1">
        <name>FMN</name>
        <dbReference type="ChEBI" id="CHEBI:58210"/>
    </cofactor>
</comment>
<keyword evidence="6" id="KW-1185">Reference proteome</keyword>
<dbReference type="SUPFAM" id="SSF52218">
    <property type="entry name" value="Flavoproteins"/>
    <property type="match status" value="1"/>
</dbReference>
<keyword evidence="5" id="KW-0560">Oxidoreductase</keyword>
<sequence>MMSEYILVLYDSAHGTTKELAYLIAQGVTDAGVGVRIRCVPKVSAVCEQVADVIPDAGDLYCTADDLHDCIGLALGSPVYFGNMSANMKYFWDNTVSVWLSGGLQGKPACVFGSSGSLHGGQESTLLTMMMPLLHHGMMVMGLPYKHPELSHTTRGGTPYGATGVSGSRHDLTLSQDEKILAMAQGSRLAQTALQLIK</sequence>
<dbReference type="Pfam" id="PF03358">
    <property type="entry name" value="FMN_red"/>
    <property type="match status" value="1"/>
</dbReference>
<dbReference type="GO" id="GO:0003955">
    <property type="term" value="F:NAD(P)H dehydrogenase (quinone) activity"/>
    <property type="evidence" value="ECO:0007669"/>
    <property type="project" value="UniProtKB-EC"/>
</dbReference>
<dbReference type="InterPro" id="IPR029039">
    <property type="entry name" value="Flavoprotein-like_sf"/>
</dbReference>
<evidence type="ECO:0000256" key="2">
    <source>
        <dbReference type="ARBA" id="ARBA00022630"/>
    </source>
</evidence>
<keyword evidence="3" id="KW-0288">FMN</keyword>